<gene>
    <name evidence="2" type="ORF">FHX74_003635</name>
</gene>
<name>A0A7W3IVG6_9ACTN</name>
<accession>A0A7W3IVG6</accession>
<keyword evidence="3" id="KW-1185">Reference proteome</keyword>
<dbReference type="EMBL" id="JACGWT010000006">
    <property type="protein sequence ID" value="MBA8795994.1"/>
    <property type="molecule type" value="Genomic_DNA"/>
</dbReference>
<dbReference type="Proteomes" id="UP000523079">
    <property type="component" value="Unassembled WGS sequence"/>
</dbReference>
<organism evidence="2 3">
    <name type="scientific">Microlunatus kandeliicorticis</name>
    <dbReference type="NCBI Taxonomy" id="1759536"/>
    <lineage>
        <taxon>Bacteria</taxon>
        <taxon>Bacillati</taxon>
        <taxon>Actinomycetota</taxon>
        <taxon>Actinomycetes</taxon>
        <taxon>Propionibacteriales</taxon>
        <taxon>Propionibacteriaceae</taxon>
        <taxon>Microlunatus</taxon>
    </lineage>
</organism>
<feature type="domain" description="DUF559" evidence="1">
    <location>
        <begin position="187"/>
        <end position="282"/>
    </location>
</feature>
<evidence type="ECO:0000313" key="2">
    <source>
        <dbReference type="EMBL" id="MBA8795994.1"/>
    </source>
</evidence>
<comment type="caution">
    <text evidence="2">The sequence shown here is derived from an EMBL/GenBank/DDBJ whole genome shotgun (WGS) entry which is preliminary data.</text>
</comment>
<proteinExistence type="predicted"/>
<keyword evidence="2" id="KW-0378">Hydrolase</keyword>
<dbReference type="Pfam" id="PF04480">
    <property type="entry name" value="DUF559"/>
    <property type="match status" value="1"/>
</dbReference>
<dbReference type="Gene3D" id="3.40.960.10">
    <property type="entry name" value="VSR Endonuclease"/>
    <property type="match status" value="1"/>
</dbReference>
<dbReference type="SUPFAM" id="SSF52980">
    <property type="entry name" value="Restriction endonuclease-like"/>
    <property type="match status" value="1"/>
</dbReference>
<dbReference type="RefSeq" id="WP_182561583.1">
    <property type="nucleotide sequence ID" value="NZ_JACGWT010000006.1"/>
</dbReference>
<dbReference type="InterPro" id="IPR007569">
    <property type="entry name" value="DUF559"/>
</dbReference>
<protein>
    <submittedName>
        <fullName evidence="2">Very-short-patch-repair endonuclease</fullName>
    </submittedName>
</protein>
<dbReference type="AlphaFoldDB" id="A0A7W3IVG6"/>
<keyword evidence="2" id="KW-0540">Nuclease</keyword>
<dbReference type="GO" id="GO:0004519">
    <property type="term" value="F:endonuclease activity"/>
    <property type="evidence" value="ECO:0007669"/>
    <property type="project" value="UniProtKB-KW"/>
</dbReference>
<sequence>MHPEIADVLRAAGGLVCRREHPHLAVRLDHLARRGELRVVLPGVFALPGLPEPEVSLRAGLLWAGPDAVLCHRAAARSGFWPGCPVPVIELARPGRAKRPRAGWRVHDRRIPPDLVCEAGGLRFTHPALTAVDLAAGPLGGEAIDRVLRTRSAGLDQLWEALARTPGRRGNRRRAQLLHDSRDLPWSEAERLLHRLMRADGLTGWRTNVPVAGTPYLADVCFDRERVVVEVDGWETHGGREAFEADRVRRNRLELAGYLVLNVTWRQLTEQPGLVLGWIRAALGRI</sequence>
<reference evidence="2 3" key="1">
    <citation type="submission" date="2020-07" db="EMBL/GenBank/DDBJ databases">
        <title>Sequencing the genomes of 1000 actinobacteria strains.</title>
        <authorList>
            <person name="Klenk H.-P."/>
        </authorList>
    </citation>
    <scope>NUCLEOTIDE SEQUENCE [LARGE SCALE GENOMIC DNA]</scope>
    <source>
        <strain evidence="2 3">DSM 100723</strain>
    </source>
</reference>
<evidence type="ECO:0000259" key="1">
    <source>
        <dbReference type="Pfam" id="PF04480"/>
    </source>
</evidence>
<dbReference type="InterPro" id="IPR011335">
    <property type="entry name" value="Restrct_endonuc-II-like"/>
</dbReference>
<keyword evidence="2" id="KW-0255">Endonuclease</keyword>
<evidence type="ECO:0000313" key="3">
    <source>
        <dbReference type="Proteomes" id="UP000523079"/>
    </source>
</evidence>